<evidence type="ECO:0000313" key="5">
    <source>
        <dbReference type="EMBL" id="SEB11951.1"/>
    </source>
</evidence>
<evidence type="ECO:0000259" key="4">
    <source>
        <dbReference type="PROSITE" id="PS01124"/>
    </source>
</evidence>
<dbReference type="OrthoDB" id="9787988at2"/>
<dbReference type="PROSITE" id="PS00041">
    <property type="entry name" value="HTH_ARAC_FAMILY_1"/>
    <property type="match status" value="1"/>
</dbReference>
<evidence type="ECO:0000313" key="6">
    <source>
        <dbReference type="Proteomes" id="UP000198850"/>
    </source>
</evidence>
<dbReference type="InterPro" id="IPR014710">
    <property type="entry name" value="RmlC-like_jellyroll"/>
</dbReference>
<dbReference type="SUPFAM" id="SSF51182">
    <property type="entry name" value="RmlC-like cupins"/>
    <property type="match status" value="1"/>
</dbReference>
<protein>
    <submittedName>
        <fullName evidence="5">AraC-type DNA-binding protein</fullName>
    </submittedName>
</protein>
<keyword evidence="3" id="KW-0804">Transcription</keyword>
<dbReference type="GO" id="GO:0003700">
    <property type="term" value="F:DNA-binding transcription factor activity"/>
    <property type="evidence" value="ECO:0007669"/>
    <property type="project" value="InterPro"/>
</dbReference>
<evidence type="ECO:0000256" key="3">
    <source>
        <dbReference type="ARBA" id="ARBA00023163"/>
    </source>
</evidence>
<dbReference type="PANTHER" id="PTHR43280">
    <property type="entry name" value="ARAC-FAMILY TRANSCRIPTIONAL REGULATOR"/>
    <property type="match status" value="1"/>
</dbReference>
<dbReference type="EMBL" id="FNRA01000011">
    <property type="protein sequence ID" value="SEB11951.1"/>
    <property type="molecule type" value="Genomic_DNA"/>
</dbReference>
<dbReference type="PANTHER" id="PTHR43280:SF27">
    <property type="entry name" value="TRANSCRIPTIONAL REGULATOR MTLR"/>
    <property type="match status" value="1"/>
</dbReference>
<dbReference type="InterPro" id="IPR018062">
    <property type="entry name" value="HTH_AraC-typ_CS"/>
</dbReference>
<keyword evidence="1" id="KW-0805">Transcription regulation</keyword>
<dbReference type="PROSITE" id="PS01124">
    <property type="entry name" value="HTH_ARAC_FAMILY_2"/>
    <property type="match status" value="1"/>
</dbReference>
<dbReference type="SUPFAM" id="SSF46689">
    <property type="entry name" value="Homeodomain-like"/>
    <property type="match status" value="2"/>
</dbReference>
<keyword evidence="2 5" id="KW-0238">DNA-binding</keyword>
<organism evidence="5 6">
    <name type="scientific">Pedobacter hartonius</name>
    <dbReference type="NCBI Taxonomy" id="425514"/>
    <lineage>
        <taxon>Bacteria</taxon>
        <taxon>Pseudomonadati</taxon>
        <taxon>Bacteroidota</taxon>
        <taxon>Sphingobacteriia</taxon>
        <taxon>Sphingobacteriales</taxon>
        <taxon>Sphingobacteriaceae</taxon>
        <taxon>Pedobacter</taxon>
    </lineage>
</organism>
<dbReference type="GO" id="GO:0043565">
    <property type="term" value="F:sequence-specific DNA binding"/>
    <property type="evidence" value="ECO:0007669"/>
    <property type="project" value="InterPro"/>
</dbReference>
<dbReference type="STRING" id="425514.SAMN05443550_11128"/>
<dbReference type="Gene3D" id="2.60.120.10">
    <property type="entry name" value="Jelly Rolls"/>
    <property type="match status" value="1"/>
</dbReference>
<gene>
    <name evidence="5" type="ORF">SAMN05443550_11128</name>
</gene>
<dbReference type="AlphaFoldDB" id="A0A1H4GRI4"/>
<dbReference type="Proteomes" id="UP000198850">
    <property type="component" value="Unassembled WGS sequence"/>
</dbReference>
<accession>A0A1H4GRI4</accession>
<reference evidence="5 6" key="1">
    <citation type="submission" date="2016-10" db="EMBL/GenBank/DDBJ databases">
        <authorList>
            <person name="de Groot N.N."/>
        </authorList>
    </citation>
    <scope>NUCLEOTIDE SEQUENCE [LARGE SCALE GENOMIC DNA]</scope>
    <source>
        <strain evidence="5 6">DSM 19033</strain>
    </source>
</reference>
<dbReference type="SMART" id="SM00342">
    <property type="entry name" value="HTH_ARAC"/>
    <property type="match status" value="1"/>
</dbReference>
<dbReference type="Pfam" id="PF12833">
    <property type="entry name" value="HTH_18"/>
    <property type="match status" value="1"/>
</dbReference>
<evidence type="ECO:0000256" key="2">
    <source>
        <dbReference type="ARBA" id="ARBA00023125"/>
    </source>
</evidence>
<keyword evidence="6" id="KW-1185">Reference proteome</keyword>
<dbReference type="InterPro" id="IPR018060">
    <property type="entry name" value="HTH_AraC"/>
</dbReference>
<dbReference type="InterPro" id="IPR011051">
    <property type="entry name" value="RmlC_Cupin_sf"/>
</dbReference>
<dbReference type="InterPro" id="IPR009057">
    <property type="entry name" value="Homeodomain-like_sf"/>
</dbReference>
<name>A0A1H4GRI4_9SPHI</name>
<sequence length="287" mass="32870">MKVLPFTIPASHDKTIMVQTEDMPHFYTHLHRHKEIQLTWIQEGEGTLVAGMNMHLFHAREIYLFGANMPHVFKSDPEYFSGDSTKKIRTVTVFFNPTDKLAALFDLPEMRNVQHFLDAYNCGFKVPPQLFSDVSGRLTGLLNSDGIDQLMQFLQLLKALSDVKGLEPLTVDTFPKSINDNEGMRVASIYNYIIQNYNKDLTLEEVAEQAFMTPHAFCRYFKKHTRYTLVSFLNKVRINEACKQLMSGSHNGIASIAYGCGFNSIANFNRVFKSITGKSPRNYKEQY</sequence>
<evidence type="ECO:0000256" key="1">
    <source>
        <dbReference type="ARBA" id="ARBA00023015"/>
    </source>
</evidence>
<dbReference type="Gene3D" id="1.10.10.60">
    <property type="entry name" value="Homeodomain-like"/>
    <property type="match status" value="2"/>
</dbReference>
<proteinExistence type="predicted"/>
<feature type="domain" description="HTH araC/xylS-type" evidence="4">
    <location>
        <begin position="187"/>
        <end position="286"/>
    </location>
</feature>